<organism evidence="2 3">
    <name type="scientific">Dentiscutata erythropus</name>
    <dbReference type="NCBI Taxonomy" id="1348616"/>
    <lineage>
        <taxon>Eukaryota</taxon>
        <taxon>Fungi</taxon>
        <taxon>Fungi incertae sedis</taxon>
        <taxon>Mucoromycota</taxon>
        <taxon>Glomeromycotina</taxon>
        <taxon>Glomeromycetes</taxon>
        <taxon>Diversisporales</taxon>
        <taxon>Gigasporaceae</taxon>
        <taxon>Dentiscutata</taxon>
    </lineage>
</organism>
<proteinExistence type="predicted"/>
<feature type="region of interest" description="Disordered" evidence="1">
    <location>
        <begin position="65"/>
        <end position="85"/>
    </location>
</feature>
<dbReference type="Proteomes" id="UP000789405">
    <property type="component" value="Unassembled WGS sequence"/>
</dbReference>
<protein>
    <submittedName>
        <fullName evidence="2">12736_t:CDS:1</fullName>
    </submittedName>
</protein>
<evidence type="ECO:0000256" key="1">
    <source>
        <dbReference type="SAM" id="MobiDB-lite"/>
    </source>
</evidence>
<gene>
    <name evidence="2" type="ORF">DERYTH_LOCUS7305</name>
</gene>
<keyword evidence="3" id="KW-1185">Reference proteome</keyword>
<evidence type="ECO:0000313" key="3">
    <source>
        <dbReference type="Proteomes" id="UP000789405"/>
    </source>
</evidence>
<dbReference type="EMBL" id="CAJVPY010003529">
    <property type="protein sequence ID" value="CAG8594074.1"/>
    <property type="molecule type" value="Genomic_DNA"/>
</dbReference>
<dbReference type="AlphaFoldDB" id="A0A9N9CBL1"/>
<evidence type="ECO:0000313" key="2">
    <source>
        <dbReference type="EMBL" id="CAG8594074.1"/>
    </source>
</evidence>
<name>A0A9N9CBL1_9GLOM</name>
<comment type="caution">
    <text evidence="2">The sequence shown here is derived from an EMBL/GenBank/DDBJ whole genome shotgun (WGS) entry which is preliminary data.</text>
</comment>
<accession>A0A9N9CBL1</accession>
<reference evidence="2" key="1">
    <citation type="submission" date="2021-06" db="EMBL/GenBank/DDBJ databases">
        <authorList>
            <person name="Kallberg Y."/>
            <person name="Tangrot J."/>
            <person name="Rosling A."/>
        </authorList>
    </citation>
    <scope>NUCLEOTIDE SEQUENCE</scope>
    <source>
        <strain evidence="2">MA453B</strain>
    </source>
</reference>
<sequence>MRINTKLKQVFGIQTPLSMGPSANRGISIKYPNYLEGRVMGSNRSSLFLSMVQSINRINNAQLRNNNAQSQRPHNIGGPQDAGNLLHRIPNAALRPQNSTNPSIDTFDADQQHIDLFRGISFTEVQVVENSENPPPLIDQFFSGYSFP</sequence>